<evidence type="ECO:0000313" key="1">
    <source>
        <dbReference type="EMBL" id="RKR02774.1"/>
    </source>
</evidence>
<name>A0A495DJH5_9PROT</name>
<dbReference type="AlphaFoldDB" id="A0A495DJH5"/>
<accession>A0A495DJH5</accession>
<organism evidence="1 2">
    <name type="scientific">Maricaulis maris</name>
    <dbReference type="NCBI Taxonomy" id="74318"/>
    <lineage>
        <taxon>Bacteria</taxon>
        <taxon>Pseudomonadati</taxon>
        <taxon>Pseudomonadota</taxon>
        <taxon>Alphaproteobacteria</taxon>
        <taxon>Maricaulales</taxon>
        <taxon>Maricaulaceae</taxon>
        <taxon>Maricaulis</taxon>
    </lineage>
</organism>
<comment type="caution">
    <text evidence="1">The sequence shown here is derived from an EMBL/GenBank/DDBJ whole genome shotgun (WGS) entry which is preliminary data.</text>
</comment>
<gene>
    <name evidence="1" type="ORF">C7435_0713</name>
</gene>
<reference evidence="1 2" key="1">
    <citation type="submission" date="2018-10" db="EMBL/GenBank/DDBJ databases">
        <title>Genomic Encyclopedia of Type Strains, Phase IV (KMG-IV): sequencing the most valuable type-strain genomes for metagenomic binning, comparative biology and taxonomic classification.</title>
        <authorList>
            <person name="Goeker M."/>
        </authorList>
    </citation>
    <scope>NUCLEOTIDE SEQUENCE [LARGE SCALE GENOMIC DNA]</scope>
    <source>
        <strain evidence="1 2">DSM 4734</strain>
    </source>
</reference>
<dbReference type="Proteomes" id="UP000273675">
    <property type="component" value="Unassembled WGS sequence"/>
</dbReference>
<proteinExistence type="predicted"/>
<protein>
    <submittedName>
        <fullName evidence="1">Uncharacterized protein</fullName>
    </submittedName>
</protein>
<evidence type="ECO:0000313" key="2">
    <source>
        <dbReference type="Proteomes" id="UP000273675"/>
    </source>
</evidence>
<dbReference type="EMBL" id="RBIM01000002">
    <property type="protein sequence ID" value="RKR02774.1"/>
    <property type="molecule type" value="Genomic_DNA"/>
</dbReference>
<sequence length="236" mass="25617">MAATSHSLLGIPAAIIVATVSGGLAAVAAVYQSHQEHRHELILTMIDDDPAASCRNIRFLHESRIYRLRADFYTDFNNQCRVILGEESGGATERAPGASVPTRTVTLVSQDAARYQQTLFRSIGAGESAERIAATESLLDRFAQDPTAADNAILAISGATSHEDAANGRYNALIYLLGVEKEIIQDDVRCQRLVEVLDAWTGGQDGYEAPGPSTRERIDDLRSRLICDDTSQEPSE</sequence>